<proteinExistence type="predicted"/>
<evidence type="ECO:0000313" key="1">
    <source>
        <dbReference type="EMBL" id="MBD7942144.1"/>
    </source>
</evidence>
<sequence length="246" mass="26836">MTDEYQFKIDGPYKPTTIPMGRLAAYMAALAALLGEELSVHFDEVKEGSAILVAKVDEAAQPKVRGRMRNVRLGDAPQDARKAFRTLDDLLAADNATGRLTGGGDNVIEFPGVTRPKPIKYGPVKQEGAVEGRIVRIGGTDDSIHIHLKDGAITLSAIETKPDLAKQLGRYLFDSIVRLHGVGTWLRNEGGAWELKKFKADRFEVLDDTPLREVVNALRATPGNTWGDEEDPLVTLLSARTGPEAH</sequence>
<organism evidence="1 2">
    <name type="scientific">Brevundimonas guildfordensis</name>
    <dbReference type="NCBI Taxonomy" id="2762241"/>
    <lineage>
        <taxon>Bacteria</taxon>
        <taxon>Pseudomonadati</taxon>
        <taxon>Pseudomonadota</taxon>
        <taxon>Alphaproteobacteria</taxon>
        <taxon>Caulobacterales</taxon>
        <taxon>Caulobacteraceae</taxon>
        <taxon>Brevundimonas</taxon>
    </lineage>
</organism>
<keyword evidence="2" id="KW-1185">Reference proteome</keyword>
<accession>A0ABR8R2X5</accession>
<dbReference type="EMBL" id="JACSQU010000003">
    <property type="protein sequence ID" value="MBD7942144.1"/>
    <property type="molecule type" value="Genomic_DNA"/>
</dbReference>
<name>A0ABR8R2X5_9CAUL</name>
<protein>
    <submittedName>
        <fullName evidence="1">Uncharacterized protein</fullName>
    </submittedName>
</protein>
<dbReference type="Proteomes" id="UP000638918">
    <property type="component" value="Unassembled WGS sequence"/>
</dbReference>
<gene>
    <name evidence="1" type="ORF">H9656_12190</name>
</gene>
<dbReference type="RefSeq" id="WP_191744538.1">
    <property type="nucleotide sequence ID" value="NZ_JACSQU010000003.1"/>
</dbReference>
<comment type="caution">
    <text evidence="1">The sequence shown here is derived from an EMBL/GenBank/DDBJ whole genome shotgun (WGS) entry which is preliminary data.</text>
</comment>
<reference evidence="1 2" key="1">
    <citation type="submission" date="2020-08" db="EMBL/GenBank/DDBJ databases">
        <title>A Genomic Blueprint of the Chicken Gut Microbiome.</title>
        <authorList>
            <person name="Gilroy R."/>
            <person name="Ravi A."/>
            <person name="Getino M."/>
            <person name="Pursley I."/>
            <person name="Horton D.L."/>
            <person name="Alikhan N.-F."/>
            <person name="Baker D."/>
            <person name="Gharbi K."/>
            <person name="Hall N."/>
            <person name="Watson M."/>
            <person name="Adriaenssens E.M."/>
            <person name="Foster-Nyarko E."/>
            <person name="Jarju S."/>
            <person name="Secka A."/>
            <person name="Antonio M."/>
            <person name="Oren A."/>
            <person name="Chaudhuri R."/>
            <person name="La Ragione R.M."/>
            <person name="Hildebrand F."/>
            <person name="Pallen M.J."/>
        </authorList>
    </citation>
    <scope>NUCLEOTIDE SEQUENCE [LARGE SCALE GENOMIC DNA]</scope>
    <source>
        <strain evidence="1 2">Sa3CVA3</strain>
    </source>
</reference>
<evidence type="ECO:0000313" key="2">
    <source>
        <dbReference type="Proteomes" id="UP000638918"/>
    </source>
</evidence>